<reference evidence="10 11" key="1">
    <citation type="submission" date="2018-05" db="EMBL/GenBank/DDBJ databases">
        <authorList>
            <consortium name="IHU Genomes"/>
        </authorList>
    </citation>
    <scope>NUCLEOTIDE SEQUENCE [LARGE SCALE GENOMIC DNA]</scope>
    <source>
        <strain evidence="10 11">P7335</strain>
    </source>
</reference>
<keyword evidence="6" id="KW-0408">Iron</keyword>
<dbReference type="PROSITE" id="PS00198">
    <property type="entry name" value="4FE4S_FER_1"/>
    <property type="match status" value="2"/>
</dbReference>
<dbReference type="SUPFAM" id="SSF54862">
    <property type="entry name" value="4Fe-4S ferredoxins"/>
    <property type="match status" value="1"/>
</dbReference>
<gene>
    <name evidence="10" type="ORF">MPP7335_03807</name>
</gene>
<evidence type="ECO:0000256" key="6">
    <source>
        <dbReference type="ARBA" id="ARBA00023004"/>
    </source>
</evidence>
<sequence length="138" mass="14691">MIEIVSTEACIACDVCIKVCPTDVFERGDDGIPVIARQSDCQTCFMCEAYCPVDALYVSPISAPAGADSPHTDEDAVVRAGLFGGYRELVGWGRGRTSGALRDRNPLLKAVPPLSESRLPSPATVAGTPWNHPEQAVD</sequence>
<evidence type="ECO:0000256" key="2">
    <source>
        <dbReference type="ARBA" id="ARBA00022485"/>
    </source>
</evidence>
<dbReference type="STRING" id="39692.BST38_13045"/>
<keyword evidence="2" id="KW-0004">4Fe-4S</keyword>
<dbReference type="Proteomes" id="UP000252008">
    <property type="component" value="Unassembled WGS sequence"/>
</dbReference>
<dbReference type="Pfam" id="PF13237">
    <property type="entry name" value="Fer4_10"/>
    <property type="match status" value="1"/>
</dbReference>
<evidence type="ECO:0000256" key="4">
    <source>
        <dbReference type="ARBA" id="ARBA00022737"/>
    </source>
</evidence>
<evidence type="ECO:0000256" key="1">
    <source>
        <dbReference type="ARBA" id="ARBA00022448"/>
    </source>
</evidence>
<proteinExistence type="predicted"/>
<evidence type="ECO:0000256" key="5">
    <source>
        <dbReference type="ARBA" id="ARBA00022982"/>
    </source>
</evidence>
<dbReference type="InterPro" id="IPR050572">
    <property type="entry name" value="Fe-S_Ferredoxin"/>
</dbReference>
<evidence type="ECO:0000256" key="7">
    <source>
        <dbReference type="ARBA" id="ARBA00023014"/>
    </source>
</evidence>
<feature type="domain" description="4Fe-4S ferredoxin-type" evidence="9">
    <location>
        <begin position="1"/>
        <end position="30"/>
    </location>
</feature>
<dbReference type="EMBL" id="UEGS01000001">
    <property type="protein sequence ID" value="SRX82049.1"/>
    <property type="molecule type" value="Genomic_DNA"/>
</dbReference>
<organism evidence="10 11">
    <name type="scientific">Mycolicibacterium parafortuitum</name>
    <name type="common">Mycobacterium parafortuitum</name>
    <dbReference type="NCBI Taxonomy" id="39692"/>
    <lineage>
        <taxon>Bacteria</taxon>
        <taxon>Bacillati</taxon>
        <taxon>Actinomycetota</taxon>
        <taxon>Actinomycetes</taxon>
        <taxon>Mycobacteriales</taxon>
        <taxon>Mycobacteriaceae</taxon>
        <taxon>Mycolicibacterium</taxon>
    </lineage>
</organism>
<accession>A0A375YLX5</accession>
<dbReference type="AlphaFoldDB" id="A0A375YLX5"/>
<protein>
    <submittedName>
        <fullName evidence="10">Fe-S ferredoxin-type protein [Rhodococcus jostii RHA1]</fullName>
    </submittedName>
</protein>
<dbReference type="InterPro" id="IPR017900">
    <property type="entry name" value="4Fe4S_Fe_S_CS"/>
</dbReference>
<feature type="domain" description="4Fe-4S ferredoxin-type" evidence="9">
    <location>
        <begin position="31"/>
        <end position="61"/>
    </location>
</feature>
<dbReference type="Gene3D" id="3.30.70.20">
    <property type="match status" value="1"/>
</dbReference>
<dbReference type="GO" id="GO:0051539">
    <property type="term" value="F:4 iron, 4 sulfur cluster binding"/>
    <property type="evidence" value="ECO:0007669"/>
    <property type="project" value="UniProtKB-KW"/>
</dbReference>
<dbReference type="PROSITE" id="PS51379">
    <property type="entry name" value="4FE4S_FER_2"/>
    <property type="match status" value="2"/>
</dbReference>
<dbReference type="InterPro" id="IPR017896">
    <property type="entry name" value="4Fe4S_Fe-S-bd"/>
</dbReference>
<keyword evidence="3" id="KW-0479">Metal-binding</keyword>
<keyword evidence="4" id="KW-0677">Repeat</keyword>
<dbReference type="PANTHER" id="PTHR43687:SF6">
    <property type="entry name" value="L-ASPARTATE SEMIALDEHYDE SULFURTRANSFERASE IRON-SULFUR SUBUNIT"/>
    <property type="match status" value="1"/>
</dbReference>
<feature type="region of interest" description="Disordered" evidence="8">
    <location>
        <begin position="111"/>
        <end position="138"/>
    </location>
</feature>
<dbReference type="RefSeq" id="WP_083143731.1">
    <property type="nucleotide sequence ID" value="NZ_MVID01000009.1"/>
</dbReference>
<evidence type="ECO:0000313" key="10">
    <source>
        <dbReference type="EMBL" id="SRX82049.1"/>
    </source>
</evidence>
<evidence type="ECO:0000256" key="3">
    <source>
        <dbReference type="ARBA" id="ARBA00022723"/>
    </source>
</evidence>
<keyword evidence="5" id="KW-0249">Electron transport</keyword>
<name>A0A375YLX5_MYCPF</name>
<keyword evidence="11" id="KW-1185">Reference proteome</keyword>
<keyword evidence="1" id="KW-0813">Transport</keyword>
<dbReference type="GO" id="GO:0046872">
    <property type="term" value="F:metal ion binding"/>
    <property type="evidence" value="ECO:0007669"/>
    <property type="project" value="UniProtKB-KW"/>
</dbReference>
<evidence type="ECO:0000256" key="8">
    <source>
        <dbReference type="SAM" id="MobiDB-lite"/>
    </source>
</evidence>
<dbReference type="PANTHER" id="PTHR43687">
    <property type="entry name" value="ADENYLYLSULFATE REDUCTASE, BETA SUBUNIT"/>
    <property type="match status" value="1"/>
</dbReference>
<keyword evidence="7" id="KW-0411">Iron-sulfur</keyword>
<evidence type="ECO:0000313" key="11">
    <source>
        <dbReference type="Proteomes" id="UP000252008"/>
    </source>
</evidence>
<evidence type="ECO:0000259" key="9">
    <source>
        <dbReference type="PROSITE" id="PS51379"/>
    </source>
</evidence>